<organism evidence="1 2">
    <name type="scientific">Halocatena marina</name>
    <dbReference type="NCBI Taxonomy" id="2934937"/>
    <lineage>
        <taxon>Archaea</taxon>
        <taxon>Methanobacteriati</taxon>
        <taxon>Methanobacteriota</taxon>
        <taxon>Stenosarchaea group</taxon>
        <taxon>Halobacteria</taxon>
        <taxon>Halobacteriales</taxon>
        <taxon>Natronomonadaceae</taxon>
        <taxon>Halocatena</taxon>
    </lineage>
</organism>
<protein>
    <submittedName>
        <fullName evidence="1">Uncharacterized protein</fullName>
    </submittedName>
</protein>
<reference evidence="1 2" key="1">
    <citation type="journal article" date="2019" name="Int. J. Syst. Evol. Microbiol.">
        <title>The Global Catalogue of Microorganisms (GCM) 10K type strain sequencing project: providing services to taxonomists for standard genome sequencing and annotation.</title>
        <authorList>
            <consortium name="The Broad Institute Genomics Platform"/>
            <consortium name="The Broad Institute Genome Sequencing Center for Infectious Disease"/>
            <person name="Wu L."/>
            <person name="Ma J."/>
        </authorList>
    </citation>
    <scope>NUCLEOTIDE SEQUENCE [LARGE SCALE GENOMIC DNA]</scope>
    <source>
        <strain evidence="1 2">RDMS1</strain>
    </source>
</reference>
<name>A0ABD5YUU3_9EURY</name>
<dbReference type="Proteomes" id="UP001596417">
    <property type="component" value="Unassembled WGS sequence"/>
</dbReference>
<accession>A0ABD5YUU3</accession>
<gene>
    <name evidence="1" type="ORF">ACFQL7_27015</name>
</gene>
<proteinExistence type="predicted"/>
<keyword evidence="2" id="KW-1185">Reference proteome</keyword>
<dbReference type="AlphaFoldDB" id="A0ABD5YUU3"/>
<dbReference type="GeneID" id="76202688"/>
<evidence type="ECO:0000313" key="1">
    <source>
        <dbReference type="EMBL" id="MFC7193064.1"/>
    </source>
</evidence>
<sequence length="216" mass="24694">MVQPAITDEQRRELGRYLGSHRDDPHRDPLKVALVLAGDRPAAFISPDPWMSLRSLLEFHNGSVKLFELFDLSSREVRDVPGWFVARNSWRLDLLPTVLNGCSGYHRRLGTVLGYPQAAIEQFIERESLEVPEEFAKRGQFDTETLAFAKFVFYLPEATVDGYRRAIQQGKDRYARLCTLAELWQLPDLKILADEIRTEFVTNVDSGEQVVGRTVV</sequence>
<comment type="caution">
    <text evidence="1">The sequence shown here is derived from an EMBL/GenBank/DDBJ whole genome shotgun (WGS) entry which is preliminary data.</text>
</comment>
<dbReference type="RefSeq" id="WP_264556776.1">
    <property type="nucleotide sequence ID" value="NZ_CP109982.1"/>
</dbReference>
<evidence type="ECO:0000313" key="2">
    <source>
        <dbReference type="Proteomes" id="UP001596417"/>
    </source>
</evidence>
<dbReference type="EMBL" id="JBHTAX010000006">
    <property type="protein sequence ID" value="MFC7193064.1"/>
    <property type="molecule type" value="Genomic_DNA"/>
</dbReference>